<dbReference type="PANTHER" id="PTHR30303:SF0">
    <property type="entry name" value="CARBAMOYL DEHYDRATASE HYPE"/>
    <property type="match status" value="1"/>
</dbReference>
<dbReference type="SUPFAM" id="SSF56042">
    <property type="entry name" value="PurM C-terminal domain-like"/>
    <property type="match status" value="1"/>
</dbReference>
<reference evidence="4 5" key="1">
    <citation type="submission" date="2018-06" db="EMBL/GenBank/DDBJ databases">
        <title>Extensive metabolic versatility and redundancy in microbially diverse, dynamic hydrothermal sediments.</title>
        <authorList>
            <person name="Dombrowski N."/>
            <person name="Teske A."/>
            <person name="Baker B.J."/>
        </authorList>
    </citation>
    <scope>NUCLEOTIDE SEQUENCE [LARGE SCALE GENOMIC DNA]</scope>
    <source>
        <strain evidence="4">B66_G16</strain>
    </source>
</reference>
<dbReference type="InterPro" id="IPR010918">
    <property type="entry name" value="PurM-like_C_dom"/>
</dbReference>
<protein>
    <submittedName>
        <fullName evidence="4">Hydrogenase expression/formation protein HypE</fullName>
    </submittedName>
</protein>
<comment type="similarity">
    <text evidence="1">Belongs to the HypE family.</text>
</comment>
<dbReference type="PIRSF" id="PIRSF005644">
    <property type="entry name" value="Hdrgns_mtr_HypE"/>
    <property type="match status" value="1"/>
</dbReference>
<dbReference type="CDD" id="cd02197">
    <property type="entry name" value="HypE"/>
    <property type="match status" value="1"/>
</dbReference>
<gene>
    <name evidence="4" type="primary">hypE</name>
    <name evidence="4" type="ORF">DRJ31_02560</name>
</gene>
<organism evidence="4 5">
    <name type="scientific">Thermoproteota archaeon</name>
    <dbReference type="NCBI Taxonomy" id="2056631"/>
    <lineage>
        <taxon>Archaea</taxon>
        <taxon>Thermoproteota</taxon>
    </lineage>
</organism>
<dbReference type="AlphaFoldDB" id="A0A497ESA2"/>
<evidence type="ECO:0000313" key="5">
    <source>
        <dbReference type="Proteomes" id="UP000278475"/>
    </source>
</evidence>
<dbReference type="InterPro" id="IPR036921">
    <property type="entry name" value="PurM-like_N_sf"/>
</dbReference>
<dbReference type="Gene3D" id="3.30.1330.10">
    <property type="entry name" value="PurM-like, N-terminal domain"/>
    <property type="match status" value="1"/>
</dbReference>
<name>A0A497ESA2_9CREN</name>
<dbReference type="GO" id="GO:0051604">
    <property type="term" value="P:protein maturation"/>
    <property type="evidence" value="ECO:0007669"/>
    <property type="project" value="TreeGrafter"/>
</dbReference>
<evidence type="ECO:0000259" key="3">
    <source>
        <dbReference type="Pfam" id="PF02769"/>
    </source>
</evidence>
<accession>A0A497ESA2</accession>
<feature type="domain" description="PurM-like N-terminal" evidence="2">
    <location>
        <begin position="42"/>
        <end position="155"/>
    </location>
</feature>
<dbReference type="Pfam" id="PF00586">
    <property type="entry name" value="AIRS"/>
    <property type="match status" value="1"/>
</dbReference>
<sequence length="336" mass="35118">MEVVSLAHGAGGAESQALLEEVFSKLFKLKKVADGVGLDDMDDSASIPVGDDLHVAVKVDSYTVKPIFFPGGDIGKLAITGTVNDLVVFGAKPLAILDAMVVEEGFLLDELKKILSSMRAVAEAENVALIGGDFKVMPRGSIDKVVISTVGVGLVHKKRILLDSNLRPGDKLIISGSIGEHGAAILAAQLDIQSSIISDCSTLTKVMEAALSIGGVHAANDPTRGGLAMALNNMARKSGLSIIVEEDKIPVKDEVRALAEMAGIDPLALACEGRALLAVEAGKAEEVLEAIRKVSPDASIIGEAVKLKEGYVFMKTVVGGLRVVEPPRGELVPRIC</sequence>
<feature type="domain" description="PurM-like C-terminal" evidence="3">
    <location>
        <begin position="167"/>
        <end position="314"/>
    </location>
</feature>
<proteinExistence type="inferred from homology"/>
<dbReference type="Proteomes" id="UP000278475">
    <property type="component" value="Unassembled WGS sequence"/>
</dbReference>
<evidence type="ECO:0000256" key="1">
    <source>
        <dbReference type="ARBA" id="ARBA00006243"/>
    </source>
</evidence>
<dbReference type="Pfam" id="PF02769">
    <property type="entry name" value="AIRS_C"/>
    <property type="match status" value="1"/>
</dbReference>
<dbReference type="InterPro" id="IPR011854">
    <property type="entry name" value="HypE"/>
</dbReference>
<dbReference type="EMBL" id="QMQV01000013">
    <property type="protein sequence ID" value="RLE50117.1"/>
    <property type="molecule type" value="Genomic_DNA"/>
</dbReference>
<dbReference type="PANTHER" id="PTHR30303">
    <property type="entry name" value="HYDROGENASE ISOENZYMES FORMATION PROTEIN HYPE"/>
    <property type="match status" value="1"/>
</dbReference>
<dbReference type="InterPro" id="IPR036676">
    <property type="entry name" value="PurM-like_C_sf"/>
</dbReference>
<dbReference type="NCBIfam" id="TIGR02124">
    <property type="entry name" value="hypE"/>
    <property type="match status" value="1"/>
</dbReference>
<dbReference type="SUPFAM" id="SSF55326">
    <property type="entry name" value="PurM N-terminal domain-like"/>
    <property type="match status" value="1"/>
</dbReference>
<evidence type="ECO:0000259" key="2">
    <source>
        <dbReference type="Pfam" id="PF00586"/>
    </source>
</evidence>
<comment type="caution">
    <text evidence="4">The sequence shown here is derived from an EMBL/GenBank/DDBJ whole genome shotgun (WGS) entry which is preliminary data.</text>
</comment>
<dbReference type="InterPro" id="IPR016188">
    <property type="entry name" value="PurM-like_N"/>
</dbReference>
<dbReference type="Gene3D" id="3.90.650.10">
    <property type="entry name" value="PurM-like C-terminal domain"/>
    <property type="match status" value="1"/>
</dbReference>
<evidence type="ECO:0000313" key="4">
    <source>
        <dbReference type="EMBL" id="RLE50117.1"/>
    </source>
</evidence>